<comment type="caution">
    <text evidence="1">The sequence shown here is derived from an EMBL/GenBank/DDBJ whole genome shotgun (WGS) entry which is preliminary data.</text>
</comment>
<feature type="non-terminal residue" evidence="1">
    <location>
        <position position="1"/>
    </location>
</feature>
<sequence length="60" mass="6996">MALFTKRSAVFYEWGHIVEYLFKGIMFIKSKLQKDRSLFIAEINSNGGIKSHRYILAKCP</sequence>
<protein>
    <submittedName>
        <fullName evidence="1">Uncharacterized protein</fullName>
    </submittedName>
</protein>
<dbReference type="EMBL" id="JAVAMP010000015">
    <property type="protein sequence ID" value="MDP5276466.1"/>
    <property type="molecule type" value="Genomic_DNA"/>
</dbReference>
<evidence type="ECO:0000313" key="2">
    <source>
        <dbReference type="Proteomes" id="UP001231941"/>
    </source>
</evidence>
<dbReference type="Proteomes" id="UP001231941">
    <property type="component" value="Unassembled WGS sequence"/>
</dbReference>
<gene>
    <name evidence="1" type="ORF">Q5Y73_20435</name>
</gene>
<reference evidence="1 2" key="1">
    <citation type="submission" date="2023-08" db="EMBL/GenBank/DDBJ databases">
        <authorList>
            <person name="Park J.-S."/>
        </authorList>
    </citation>
    <scope>NUCLEOTIDE SEQUENCE [LARGE SCALE GENOMIC DNA]</scope>
    <source>
        <strain evidence="1 2">2205SS18-9</strain>
    </source>
</reference>
<keyword evidence="2" id="KW-1185">Reference proteome</keyword>
<evidence type="ECO:0000313" key="1">
    <source>
        <dbReference type="EMBL" id="MDP5276466.1"/>
    </source>
</evidence>
<dbReference type="RefSeq" id="WP_305993775.1">
    <property type="nucleotide sequence ID" value="NZ_JAVAMP010000015.1"/>
</dbReference>
<accession>A0ABT9J4A7</accession>
<proteinExistence type="predicted"/>
<organism evidence="1 2">
    <name type="scientific">Chengkuizengella axinellae</name>
    <dbReference type="NCBI Taxonomy" id="3064388"/>
    <lineage>
        <taxon>Bacteria</taxon>
        <taxon>Bacillati</taxon>
        <taxon>Bacillota</taxon>
        <taxon>Bacilli</taxon>
        <taxon>Bacillales</taxon>
        <taxon>Paenibacillaceae</taxon>
        <taxon>Chengkuizengella</taxon>
    </lineage>
</organism>
<name>A0ABT9J4A7_9BACL</name>